<dbReference type="EMBL" id="JASXSX010000001">
    <property type="protein sequence ID" value="MDT3766813.1"/>
    <property type="molecule type" value="Genomic_DNA"/>
</dbReference>
<keyword evidence="2" id="KW-1185">Reference proteome</keyword>
<evidence type="ECO:0000313" key="2">
    <source>
        <dbReference type="Proteomes" id="UP001247542"/>
    </source>
</evidence>
<keyword evidence="1" id="KW-0378">Hydrolase</keyword>
<comment type="caution">
    <text evidence="1">The sequence shown here is derived from an EMBL/GenBank/DDBJ whole genome shotgun (WGS) entry which is preliminary data.</text>
</comment>
<organism evidence="1 2">
    <name type="scientific">Gleimia hominis</name>
    <dbReference type="NCBI Taxonomy" id="595468"/>
    <lineage>
        <taxon>Bacteria</taxon>
        <taxon>Bacillati</taxon>
        <taxon>Actinomycetota</taxon>
        <taxon>Actinomycetes</taxon>
        <taxon>Actinomycetales</taxon>
        <taxon>Actinomycetaceae</taxon>
        <taxon>Gleimia</taxon>
    </lineage>
</organism>
<dbReference type="SUPFAM" id="SSF101478">
    <property type="entry name" value="ADP-ribosylglycohydrolase"/>
    <property type="match status" value="1"/>
</dbReference>
<proteinExistence type="predicted"/>
<sequence length="363" mass="37173">MSLPGVLVPRGSSDRLMRAVGAAVGAACGSALAGPWSLRQPPRDDEPVRMRSGRWGEPVELAVLVLEVAQDEAGYSAPSTPAAQVTPSGLSTPAGLHKLSTRMLAWFKAGERDLPSGVQTLLSAAVDAGALAAETGGVGETGGITVETGGLTQLANKRFEGQRVRERFADNLILHSGLSALAATNVGQAAVAAESVARLTSAHPHTVAAAGYLSALIFEAIHSVKDQPVARIRPHLASSLVSELERPLIQEAIGGGVRGAGLSALDALAGMHAALAVAVEESERNPRLNPVQVGVEAAVRAGGDSATVAALTGAVLGAVWGLAAIPAEWLERIHGWPGFNWTGLRDLAAGAFQARLETPSLGQ</sequence>
<evidence type="ECO:0000313" key="1">
    <source>
        <dbReference type="EMBL" id="MDT3766813.1"/>
    </source>
</evidence>
<dbReference type="InterPro" id="IPR036705">
    <property type="entry name" value="Ribosyl_crysJ1_sf"/>
</dbReference>
<gene>
    <name evidence="1" type="ORF">QS713_01885</name>
</gene>
<dbReference type="Pfam" id="PF03747">
    <property type="entry name" value="ADP_ribosyl_GH"/>
    <property type="match status" value="1"/>
</dbReference>
<dbReference type="Proteomes" id="UP001247542">
    <property type="component" value="Unassembled WGS sequence"/>
</dbReference>
<keyword evidence="1" id="KW-0326">Glycosidase</keyword>
<name>A0ABU3I8W9_9ACTO</name>
<accession>A0ABU3I8W9</accession>
<dbReference type="InterPro" id="IPR005502">
    <property type="entry name" value="Ribosyl_crysJ1"/>
</dbReference>
<reference evidence="1 2" key="1">
    <citation type="submission" date="2023-06" db="EMBL/GenBank/DDBJ databases">
        <title>Draft genome sequence of Gleimia hominis type strain CCUG 57540T.</title>
        <authorList>
            <person name="Salva-Serra F."/>
            <person name="Cardew S."/>
            <person name="Jensie Markopoulos S."/>
            <person name="Ohlen M."/>
            <person name="Inganas E."/>
            <person name="Svensson-Stadler L."/>
            <person name="Moore E.R.B."/>
        </authorList>
    </citation>
    <scope>NUCLEOTIDE SEQUENCE [LARGE SCALE GENOMIC DNA]</scope>
    <source>
        <strain evidence="1 2">CCUG 57540</strain>
    </source>
</reference>
<protein>
    <submittedName>
        <fullName evidence="1">ADP-ribosylglycohydrolase family protein</fullName>
        <ecNumber evidence="1">3.2.2.-</ecNumber>
    </submittedName>
</protein>
<dbReference type="EC" id="3.2.2.-" evidence="1"/>
<dbReference type="RefSeq" id="WP_313271994.1">
    <property type="nucleotide sequence ID" value="NZ_JASXSX010000001.1"/>
</dbReference>
<dbReference type="GO" id="GO:0016798">
    <property type="term" value="F:hydrolase activity, acting on glycosyl bonds"/>
    <property type="evidence" value="ECO:0007669"/>
    <property type="project" value="UniProtKB-KW"/>
</dbReference>
<dbReference type="Gene3D" id="1.10.4080.10">
    <property type="entry name" value="ADP-ribosylation/Crystallin J1"/>
    <property type="match status" value="1"/>
</dbReference>